<evidence type="ECO:0000313" key="1">
    <source>
        <dbReference type="EMBL" id="KIL56504.1"/>
    </source>
</evidence>
<gene>
    <name evidence="1" type="ORF">M378DRAFT_17024</name>
</gene>
<keyword evidence="2" id="KW-1185">Reference proteome</keyword>
<dbReference type="EMBL" id="KN818418">
    <property type="protein sequence ID" value="KIL56504.1"/>
    <property type="molecule type" value="Genomic_DNA"/>
</dbReference>
<dbReference type="Proteomes" id="UP000054549">
    <property type="component" value="Unassembled WGS sequence"/>
</dbReference>
<dbReference type="InParanoid" id="A0A0C2SRB8"/>
<organism evidence="1 2">
    <name type="scientific">Amanita muscaria (strain Koide BX008)</name>
    <dbReference type="NCBI Taxonomy" id="946122"/>
    <lineage>
        <taxon>Eukaryota</taxon>
        <taxon>Fungi</taxon>
        <taxon>Dikarya</taxon>
        <taxon>Basidiomycota</taxon>
        <taxon>Agaricomycotina</taxon>
        <taxon>Agaricomycetes</taxon>
        <taxon>Agaricomycetidae</taxon>
        <taxon>Agaricales</taxon>
        <taxon>Pluteineae</taxon>
        <taxon>Amanitaceae</taxon>
        <taxon>Amanita</taxon>
    </lineage>
</organism>
<protein>
    <submittedName>
        <fullName evidence="1">Uncharacterized protein</fullName>
    </submittedName>
</protein>
<name>A0A0C2SRB8_AMAMK</name>
<dbReference type="OrthoDB" id="3172935at2759"/>
<dbReference type="AlphaFoldDB" id="A0A0C2SRB8"/>
<accession>A0A0C2SRB8</accession>
<dbReference type="HOGENOM" id="CLU_2319794_0_0_1"/>
<evidence type="ECO:0000313" key="2">
    <source>
        <dbReference type="Proteomes" id="UP000054549"/>
    </source>
</evidence>
<proteinExistence type="predicted"/>
<reference evidence="1 2" key="1">
    <citation type="submission" date="2014-04" db="EMBL/GenBank/DDBJ databases">
        <title>Evolutionary Origins and Diversification of the Mycorrhizal Mutualists.</title>
        <authorList>
            <consortium name="DOE Joint Genome Institute"/>
            <consortium name="Mycorrhizal Genomics Consortium"/>
            <person name="Kohler A."/>
            <person name="Kuo A."/>
            <person name="Nagy L.G."/>
            <person name="Floudas D."/>
            <person name="Copeland A."/>
            <person name="Barry K.W."/>
            <person name="Cichocki N."/>
            <person name="Veneault-Fourrey C."/>
            <person name="LaButti K."/>
            <person name="Lindquist E.A."/>
            <person name="Lipzen A."/>
            <person name="Lundell T."/>
            <person name="Morin E."/>
            <person name="Murat C."/>
            <person name="Riley R."/>
            <person name="Ohm R."/>
            <person name="Sun H."/>
            <person name="Tunlid A."/>
            <person name="Henrissat B."/>
            <person name="Grigoriev I.V."/>
            <person name="Hibbett D.S."/>
            <person name="Martin F."/>
        </authorList>
    </citation>
    <scope>NUCLEOTIDE SEQUENCE [LARGE SCALE GENOMIC DNA]</scope>
    <source>
        <strain evidence="1 2">Koide BX008</strain>
    </source>
</reference>
<sequence length="99" mass="10999">MLNNAENNAAAIQELQHLLNNHKNSHIEFDHLNNHVGCYPHIINICSTHILKVQGNTCDLLIFSKDPDDIDDTDSEDTGSDVGNVIQVPRLLPSNLCKT</sequence>